<dbReference type="GeneID" id="66069875"/>
<gene>
    <name evidence="2" type="ORF">E1B28_000799</name>
</gene>
<dbReference type="KEGG" id="more:E1B28_000799"/>
<dbReference type="RefSeq" id="XP_043015369.1">
    <property type="nucleotide sequence ID" value="XM_043146666.1"/>
</dbReference>
<comment type="caution">
    <text evidence="2">The sequence shown here is derived from an EMBL/GenBank/DDBJ whole genome shotgun (WGS) entry which is preliminary data.</text>
</comment>
<dbReference type="AlphaFoldDB" id="A0A9P7V268"/>
<evidence type="ECO:0000313" key="2">
    <source>
        <dbReference type="EMBL" id="KAG7098899.1"/>
    </source>
</evidence>
<reference evidence="2" key="1">
    <citation type="journal article" date="2021" name="Genome Biol. Evol.">
        <title>The assembled and annotated genome of the fairy-ring fungus Marasmius oreades.</title>
        <authorList>
            <person name="Hiltunen M."/>
            <person name="Ament-Velasquez S.L."/>
            <person name="Johannesson H."/>
        </authorList>
    </citation>
    <scope>NUCLEOTIDE SEQUENCE</scope>
    <source>
        <strain evidence="2">03SP1</strain>
    </source>
</reference>
<accession>A0A9P7V268</accession>
<evidence type="ECO:0000256" key="1">
    <source>
        <dbReference type="SAM" id="MobiDB-lite"/>
    </source>
</evidence>
<dbReference type="Proteomes" id="UP001049176">
    <property type="component" value="Chromosome 1"/>
</dbReference>
<evidence type="ECO:0000313" key="3">
    <source>
        <dbReference type="Proteomes" id="UP001049176"/>
    </source>
</evidence>
<keyword evidence="3" id="KW-1185">Reference proteome</keyword>
<organism evidence="2 3">
    <name type="scientific">Marasmius oreades</name>
    <name type="common">fairy-ring Marasmius</name>
    <dbReference type="NCBI Taxonomy" id="181124"/>
    <lineage>
        <taxon>Eukaryota</taxon>
        <taxon>Fungi</taxon>
        <taxon>Dikarya</taxon>
        <taxon>Basidiomycota</taxon>
        <taxon>Agaricomycotina</taxon>
        <taxon>Agaricomycetes</taxon>
        <taxon>Agaricomycetidae</taxon>
        <taxon>Agaricales</taxon>
        <taxon>Marasmiineae</taxon>
        <taxon>Marasmiaceae</taxon>
        <taxon>Marasmius</taxon>
    </lineage>
</organism>
<feature type="region of interest" description="Disordered" evidence="1">
    <location>
        <begin position="109"/>
        <end position="152"/>
    </location>
</feature>
<protein>
    <submittedName>
        <fullName evidence="2">Uncharacterized protein</fullName>
    </submittedName>
</protein>
<name>A0A9P7V268_9AGAR</name>
<sequence>MVLSWIWLTGHIDLNDGTDEGDKVLKEVWAKSRAKAARAREEVMLIQEEMQRTLRFLGWKAQWWRSRVDSRTVNVNQGLQEGLQSYMHKQEHFLRRLEHKWRIMWSVPLEDPMDKEGNSEEDPDNNEEDDEEDDNNIDNEEYRDEESAEGSV</sequence>
<feature type="compositionally biased region" description="Acidic residues" evidence="1">
    <location>
        <begin position="119"/>
        <end position="152"/>
    </location>
</feature>
<proteinExistence type="predicted"/>
<dbReference type="EMBL" id="CM032181">
    <property type="protein sequence ID" value="KAG7098899.1"/>
    <property type="molecule type" value="Genomic_DNA"/>
</dbReference>
<dbReference type="OrthoDB" id="3232711at2759"/>